<accession>A0A4U0FB42</accession>
<dbReference type="RefSeq" id="WP_136778129.1">
    <property type="nucleotide sequence ID" value="NZ_SUPK01000005.1"/>
</dbReference>
<dbReference type="AlphaFoldDB" id="A0A4U0FB42"/>
<proteinExistence type="predicted"/>
<comment type="caution">
    <text evidence="1">The sequence shown here is derived from an EMBL/GenBank/DDBJ whole genome shotgun (WGS) entry which is preliminary data.</text>
</comment>
<protein>
    <submittedName>
        <fullName evidence="1">Peptide ABC transporter permease</fullName>
    </submittedName>
</protein>
<dbReference type="EMBL" id="SUPK01000005">
    <property type="protein sequence ID" value="TJY41995.1"/>
    <property type="molecule type" value="Genomic_DNA"/>
</dbReference>
<name>A0A4U0FB42_9BACL</name>
<evidence type="ECO:0000313" key="2">
    <source>
        <dbReference type="Proteomes" id="UP000309673"/>
    </source>
</evidence>
<evidence type="ECO:0000313" key="1">
    <source>
        <dbReference type="EMBL" id="TJY41995.1"/>
    </source>
</evidence>
<sequence>MRKRKKIRDLLYISGEHQTKCFYSYGIEFREFMNCVPNSPENLLLLKHSFHHAQWNQHSGFEYVTKQNLHDLIEDDVYGYGDFCWVDFSNEQDLDGLTDKQIAELLFFAHRAKPLNQIPMRRFAYYAHDDGWFNKLYVTELDDYKNLLARVIALKLQKLTGRKFHDIPIELSSVLLECTRDGLFIDLSRVIKSTTELKIPITAIGHYTDMDKVNDFREEIKDYKAWLVYSKKSWKLIKEDYLSD</sequence>
<organism evidence="1 2">
    <name type="scientific">Cohnella pontilimi</name>
    <dbReference type="NCBI Taxonomy" id="2564100"/>
    <lineage>
        <taxon>Bacteria</taxon>
        <taxon>Bacillati</taxon>
        <taxon>Bacillota</taxon>
        <taxon>Bacilli</taxon>
        <taxon>Bacillales</taxon>
        <taxon>Paenibacillaceae</taxon>
        <taxon>Cohnella</taxon>
    </lineage>
</organism>
<dbReference type="Proteomes" id="UP000309673">
    <property type="component" value="Unassembled WGS sequence"/>
</dbReference>
<keyword evidence="2" id="KW-1185">Reference proteome</keyword>
<reference evidence="1 2" key="1">
    <citation type="submission" date="2019-04" db="EMBL/GenBank/DDBJ databases">
        <title>Cohnella sp. nov., isolated from soil.</title>
        <authorList>
            <person name="Kim W."/>
        </authorList>
    </citation>
    <scope>NUCLEOTIDE SEQUENCE [LARGE SCALE GENOMIC DNA]</scope>
    <source>
        <strain evidence="1 2">CAU 1483</strain>
    </source>
</reference>
<gene>
    <name evidence="1" type="ORF">E5161_12445</name>
</gene>
<dbReference type="OrthoDB" id="8704087at2"/>